<evidence type="ECO:0000313" key="2">
    <source>
        <dbReference type="Proteomes" id="UP001153069"/>
    </source>
</evidence>
<accession>A0A9N8EWF9</accession>
<reference evidence="1" key="1">
    <citation type="submission" date="2020-06" db="EMBL/GenBank/DDBJ databases">
        <authorList>
            <consortium name="Plant Systems Biology data submission"/>
        </authorList>
    </citation>
    <scope>NUCLEOTIDE SEQUENCE</scope>
    <source>
        <strain evidence="1">D6</strain>
    </source>
</reference>
<evidence type="ECO:0000313" key="1">
    <source>
        <dbReference type="EMBL" id="CAB9526816.1"/>
    </source>
</evidence>
<gene>
    <name evidence="1" type="ORF">SEMRO_1894_G303951.1</name>
</gene>
<dbReference type="EMBL" id="CAICTM010001892">
    <property type="protein sequence ID" value="CAB9526816.1"/>
    <property type="molecule type" value="Genomic_DNA"/>
</dbReference>
<protein>
    <submittedName>
        <fullName evidence="1">Uncharacterized protein</fullName>
    </submittedName>
</protein>
<dbReference type="AlphaFoldDB" id="A0A9N8EWF9"/>
<sequence length="155" mass="17388">MSQGDDPKHDLLCGRHLQCLLSNQRKAEKCQLLQPQRGQQQRGHIWQCSVVQCYQYLWAYTGKFIESHAAIGIESSDGGPRNQVVGLPLSKETKRSSKLGTSSAIHVPLTFIPVAVRDEPCNHLNRSAARLQMHCLPSTLPFEERGDLLICGLWQ</sequence>
<dbReference type="Proteomes" id="UP001153069">
    <property type="component" value="Unassembled WGS sequence"/>
</dbReference>
<proteinExistence type="predicted"/>
<keyword evidence="2" id="KW-1185">Reference proteome</keyword>
<name>A0A9N8EWF9_9STRA</name>
<organism evidence="1 2">
    <name type="scientific">Seminavis robusta</name>
    <dbReference type="NCBI Taxonomy" id="568900"/>
    <lineage>
        <taxon>Eukaryota</taxon>
        <taxon>Sar</taxon>
        <taxon>Stramenopiles</taxon>
        <taxon>Ochrophyta</taxon>
        <taxon>Bacillariophyta</taxon>
        <taxon>Bacillariophyceae</taxon>
        <taxon>Bacillariophycidae</taxon>
        <taxon>Naviculales</taxon>
        <taxon>Naviculaceae</taxon>
        <taxon>Seminavis</taxon>
    </lineage>
</organism>
<comment type="caution">
    <text evidence="1">The sequence shown here is derived from an EMBL/GenBank/DDBJ whole genome shotgun (WGS) entry which is preliminary data.</text>
</comment>